<accession>D6A5U5</accession>
<reference evidence="2" key="1">
    <citation type="submission" date="2008-12" db="EMBL/GenBank/DDBJ databases">
        <title>Annotation of Streptomyces ghanaensis ATCC 14672.</title>
        <authorList>
            <consortium name="The Broad Institute Genome Sequencing Platform"/>
            <consortium name="Broad Institute Microbial Sequencing Center"/>
            <person name="Fischbach M."/>
            <person name="Ward D."/>
            <person name="Young S."/>
            <person name="Kodira C.D."/>
            <person name="Zeng Q."/>
            <person name="Koehrsen M."/>
            <person name="Godfrey P."/>
            <person name="Alvarado L."/>
            <person name="Berlin A.M."/>
            <person name="Borenstein D."/>
            <person name="Chen Z."/>
            <person name="Engels R."/>
            <person name="Freedman E."/>
            <person name="Gellesch M."/>
            <person name="Goldberg J."/>
            <person name="Griggs A."/>
            <person name="Gujja S."/>
            <person name="Heiman D.I."/>
            <person name="Hepburn T.A."/>
            <person name="Howarth C."/>
            <person name="Jen D."/>
            <person name="Larson L."/>
            <person name="Lewis B."/>
            <person name="Mehta T."/>
            <person name="Park D."/>
            <person name="Pearson M."/>
            <person name="Roberts A."/>
            <person name="Saif S."/>
            <person name="Shea T.D."/>
            <person name="Shenoy N."/>
            <person name="Sisk P."/>
            <person name="Stolte C."/>
            <person name="Sykes S.N."/>
            <person name="Walk T."/>
            <person name="White J."/>
            <person name="Yandava C."/>
            <person name="Straight P."/>
            <person name="Clardy J."/>
            <person name="Hung D."/>
            <person name="Kolter R."/>
            <person name="Mekalanos J."/>
            <person name="Walker S."/>
            <person name="Walsh C.T."/>
            <person name="Wieland B.L.C."/>
            <person name="Ilzarbe M."/>
            <person name="Galagan J."/>
            <person name="Nusbaum C."/>
            <person name="Birren B."/>
        </authorList>
    </citation>
    <scope>NUCLEOTIDE SEQUENCE [LARGE SCALE GENOMIC DNA]</scope>
    <source>
        <strain evidence="2">ATCC 14672 / DSM 40746 / JCM 4963 / KCTC 9882 / NRRL B-12104 / FH 1290</strain>
    </source>
</reference>
<dbReference type="EMBL" id="DS999641">
    <property type="protein sequence ID" value="EFE65896.2"/>
    <property type="molecule type" value="Genomic_DNA"/>
</dbReference>
<dbReference type="Proteomes" id="UP000003824">
    <property type="component" value="Unassembled WGS sequence"/>
</dbReference>
<gene>
    <name evidence="1" type="ORF">SSFG_01149</name>
</gene>
<dbReference type="AlphaFoldDB" id="D6A5U5"/>
<dbReference type="eggNOG" id="ENOG50347TI">
    <property type="taxonomic scope" value="Bacteria"/>
</dbReference>
<organism evidence="1 2">
    <name type="scientific">Streptomyces viridosporus (strain ATCC 14672 / DSM 40746 / JCM 4963 / KCTC 9882 / NRRL B-12104 / FH 1290)</name>
    <name type="common">Streptomyces ghanaensis</name>
    <dbReference type="NCBI Taxonomy" id="566461"/>
    <lineage>
        <taxon>Bacteria</taxon>
        <taxon>Bacillati</taxon>
        <taxon>Actinomycetota</taxon>
        <taxon>Actinomycetes</taxon>
        <taxon>Kitasatosporales</taxon>
        <taxon>Streptomycetaceae</taxon>
        <taxon>Streptomyces</taxon>
    </lineage>
</organism>
<evidence type="ECO:0000313" key="2">
    <source>
        <dbReference type="Proteomes" id="UP000003824"/>
    </source>
</evidence>
<evidence type="ECO:0000313" key="1">
    <source>
        <dbReference type="EMBL" id="EFE65896.2"/>
    </source>
</evidence>
<proteinExistence type="predicted"/>
<name>D6A5U5_STRV1</name>
<protein>
    <submittedName>
        <fullName evidence="1">Predicted protein</fullName>
    </submittedName>
</protein>
<sequence>MGAVNRPCTGRPPEVHRAGAHSLLIMADIYELQLALDLPDSLPSQDLALLRWHLGEEGGRGDDGYAYPLWGDRGPALRIGGVLVGELRSDGSGWALTVRQEAHPDEFDDLRRMVLWLGARTTTVGIIGYLRFHEAHLPDVLIARSGAVHRAILRVDGVVASVAEVIPDPYA</sequence>